<sequence>MPDNGTQQPSGCTGMTEAQWRLPHGPRSAGRARALLRAQLTEWKIDGEVADNAELLLAELMSNAIRHARRPAGREIGVRIARYDSRLRVEVADANQARPVPKTVATDDEQGRGLAIIRALSVRWGCCPRRHGIGKAVWAELLLPSSTQPR</sequence>
<dbReference type="PANTHER" id="PTHR35526:SF3">
    <property type="entry name" value="ANTI-SIGMA-F FACTOR RSBW"/>
    <property type="match status" value="1"/>
</dbReference>
<feature type="compositionally biased region" description="Polar residues" evidence="2">
    <location>
        <begin position="1"/>
        <end position="13"/>
    </location>
</feature>
<dbReference type="Proteomes" id="UP000646738">
    <property type="component" value="Unassembled WGS sequence"/>
</dbReference>
<dbReference type="PANTHER" id="PTHR35526">
    <property type="entry name" value="ANTI-SIGMA-F FACTOR RSBW-RELATED"/>
    <property type="match status" value="1"/>
</dbReference>
<dbReference type="Gene3D" id="3.30.565.10">
    <property type="entry name" value="Histidine kinase-like ATPase, C-terminal domain"/>
    <property type="match status" value="1"/>
</dbReference>
<name>A0ABQ3RNY0_STRRR</name>
<keyword evidence="5" id="KW-1185">Reference proteome</keyword>
<evidence type="ECO:0000256" key="2">
    <source>
        <dbReference type="SAM" id="MobiDB-lite"/>
    </source>
</evidence>
<dbReference type="Pfam" id="PF13581">
    <property type="entry name" value="HATPase_c_2"/>
    <property type="match status" value="1"/>
</dbReference>
<evidence type="ECO:0000256" key="1">
    <source>
        <dbReference type="ARBA" id="ARBA00022527"/>
    </source>
</evidence>
<reference evidence="5" key="1">
    <citation type="submission" date="2023-07" db="EMBL/GenBank/DDBJ databases">
        <title>Whole genome shotgun sequence of Streptomyces achromogenes subsp. rubradiris NBRC 14000.</title>
        <authorList>
            <person name="Komaki H."/>
            <person name="Tamura T."/>
        </authorList>
    </citation>
    <scope>NUCLEOTIDE SEQUENCE [LARGE SCALE GENOMIC DNA]</scope>
    <source>
        <strain evidence="5">NBRC 14000</strain>
    </source>
</reference>
<organism evidence="4 5">
    <name type="scientific">Streptomyces rubradiris</name>
    <name type="common">Streptomyces achromogenes subsp. rubradiris</name>
    <dbReference type="NCBI Taxonomy" id="285531"/>
    <lineage>
        <taxon>Bacteria</taxon>
        <taxon>Bacillati</taxon>
        <taxon>Actinomycetota</taxon>
        <taxon>Actinomycetes</taxon>
        <taxon>Kitasatosporales</taxon>
        <taxon>Streptomycetaceae</taxon>
        <taxon>Streptomyces</taxon>
    </lineage>
</organism>
<evidence type="ECO:0000313" key="5">
    <source>
        <dbReference type="Proteomes" id="UP000646738"/>
    </source>
</evidence>
<dbReference type="EMBL" id="BNEA01000015">
    <property type="protein sequence ID" value="GHI57576.1"/>
    <property type="molecule type" value="Genomic_DNA"/>
</dbReference>
<dbReference type="CDD" id="cd16936">
    <property type="entry name" value="HATPase_RsbW-like"/>
    <property type="match status" value="1"/>
</dbReference>
<accession>A0ABQ3RNY0</accession>
<evidence type="ECO:0000313" key="4">
    <source>
        <dbReference type="EMBL" id="GHI57576.1"/>
    </source>
</evidence>
<feature type="region of interest" description="Disordered" evidence="2">
    <location>
        <begin position="1"/>
        <end position="26"/>
    </location>
</feature>
<dbReference type="InterPro" id="IPR036890">
    <property type="entry name" value="HATPase_C_sf"/>
</dbReference>
<protein>
    <submittedName>
        <fullName evidence="4">ATPase</fullName>
    </submittedName>
</protein>
<dbReference type="InterPro" id="IPR050267">
    <property type="entry name" value="Anti-sigma-factor_SerPK"/>
</dbReference>
<dbReference type="InterPro" id="IPR003594">
    <property type="entry name" value="HATPase_dom"/>
</dbReference>
<keyword evidence="1" id="KW-0808">Transferase</keyword>
<keyword evidence="1" id="KW-0418">Kinase</keyword>
<gene>
    <name evidence="4" type="ORF">Srubr_74220</name>
</gene>
<proteinExistence type="predicted"/>
<evidence type="ECO:0000259" key="3">
    <source>
        <dbReference type="Pfam" id="PF13581"/>
    </source>
</evidence>
<comment type="caution">
    <text evidence="4">The sequence shown here is derived from an EMBL/GenBank/DDBJ whole genome shotgun (WGS) entry which is preliminary data.</text>
</comment>
<dbReference type="RefSeq" id="WP_229926696.1">
    <property type="nucleotide sequence ID" value="NZ_BNCB01000008.1"/>
</dbReference>
<keyword evidence="1" id="KW-0723">Serine/threonine-protein kinase</keyword>
<feature type="domain" description="Histidine kinase/HSP90-like ATPase" evidence="3">
    <location>
        <begin position="25"/>
        <end position="121"/>
    </location>
</feature>
<dbReference type="SUPFAM" id="SSF55874">
    <property type="entry name" value="ATPase domain of HSP90 chaperone/DNA topoisomerase II/histidine kinase"/>
    <property type="match status" value="1"/>
</dbReference>